<dbReference type="GO" id="GO:0016226">
    <property type="term" value="P:iron-sulfur cluster assembly"/>
    <property type="evidence" value="ECO:0007669"/>
    <property type="project" value="InterPro"/>
</dbReference>
<dbReference type="Proteomes" id="UP000297475">
    <property type="component" value="Unassembled WGS sequence"/>
</dbReference>
<dbReference type="SUPFAM" id="SSF89360">
    <property type="entry name" value="HesB-like domain"/>
    <property type="match status" value="1"/>
</dbReference>
<name>A0A4Z0WAN7_9GAMM</name>
<gene>
    <name evidence="3" type="ORF">E4656_18510</name>
</gene>
<organism evidence="3 4">
    <name type="scientific">Natronospirillum operosum</name>
    <dbReference type="NCBI Taxonomy" id="2759953"/>
    <lineage>
        <taxon>Bacteria</taxon>
        <taxon>Pseudomonadati</taxon>
        <taxon>Pseudomonadota</taxon>
        <taxon>Gammaproteobacteria</taxon>
        <taxon>Oceanospirillales</taxon>
        <taxon>Natronospirillaceae</taxon>
        <taxon>Natronospirillum</taxon>
    </lineage>
</organism>
<dbReference type="EMBL" id="SRMF01000013">
    <property type="protein sequence ID" value="TGG90394.1"/>
    <property type="molecule type" value="Genomic_DNA"/>
</dbReference>
<dbReference type="InterPro" id="IPR016092">
    <property type="entry name" value="ATAP"/>
</dbReference>
<protein>
    <submittedName>
        <fullName evidence="3">Iron-sulfur cluster assembly accessory protein</fullName>
    </submittedName>
</protein>
<comment type="similarity">
    <text evidence="1">Belongs to the HesB/IscA family.</text>
</comment>
<dbReference type="RefSeq" id="WP_135484809.1">
    <property type="nucleotide sequence ID" value="NZ_SRMF01000013.1"/>
</dbReference>
<dbReference type="Pfam" id="PF01521">
    <property type="entry name" value="Fe-S_biosyn"/>
    <property type="match status" value="1"/>
</dbReference>
<reference evidence="3 4" key="1">
    <citation type="submission" date="2019-04" db="EMBL/GenBank/DDBJ databases">
        <title>Natronospirillum operosus gen. nov., sp. nov., a haloalkaliphilic satellite isolated from decaying biomass of laboratory culture of cyanobacterium Geitlerinema sp. and proposal of Natronospirillaceae fam. nov. and Saccharospirillaceae fam. nov.</title>
        <authorList>
            <person name="Kevbrin V."/>
            <person name="Boltyanskaya Y."/>
            <person name="Koziaeva V."/>
            <person name="Grouzdev D.S."/>
            <person name="Park M."/>
            <person name="Cho J."/>
        </authorList>
    </citation>
    <scope>NUCLEOTIDE SEQUENCE [LARGE SCALE GENOMIC DNA]</scope>
    <source>
        <strain evidence="3 4">G-116</strain>
    </source>
</reference>
<dbReference type="NCBIfam" id="TIGR00049">
    <property type="entry name" value="iron-sulfur cluster assembly accessory protein"/>
    <property type="match status" value="1"/>
</dbReference>
<dbReference type="Gene3D" id="2.60.300.12">
    <property type="entry name" value="HesB-like domain"/>
    <property type="match status" value="1"/>
</dbReference>
<evidence type="ECO:0000313" key="4">
    <source>
        <dbReference type="Proteomes" id="UP000297475"/>
    </source>
</evidence>
<feature type="domain" description="Core" evidence="2">
    <location>
        <begin position="13"/>
        <end position="114"/>
    </location>
</feature>
<dbReference type="PANTHER" id="PTHR10072">
    <property type="entry name" value="IRON-SULFUR CLUSTER ASSEMBLY PROTEIN"/>
    <property type="match status" value="1"/>
</dbReference>
<accession>A0A4Z0WAN7</accession>
<evidence type="ECO:0000259" key="2">
    <source>
        <dbReference type="Pfam" id="PF01521"/>
    </source>
</evidence>
<dbReference type="OrthoDB" id="9801228at2"/>
<comment type="caution">
    <text evidence="3">The sequence shown here is derived from an EMBL/GenBank/DDBJ whole genome shotgun (WGS) entry which is preliminary data.</text>
</comment>
<dbReference type="PANTHER" id="PTHR10072:SF47">
    <property type="entry name" value="PROTEIN SUFA"/>
    <property type="match status" value="1"/>
</dbReference>
<dbReference type="GO" id="GO:0005829">
    <property type="term" value="C:cytosol"/>
    <property type="evidence" value="ECO:0007669"/>
    <property type="project" value="TreeGrafter"/>
</dbReference>
<keyword evidence="4" id="KW-1185">Reference proteome</keyword>
<sequence length="122" mass="13329">MSVESFSPTADVVRVTPAAIEHFRRQIETGDDARAVRLSVKESGCTGFMYVVDMVEQGTEGDLHYHLDEGVDLFVDSAHLAVLNGTEIDYVKAGVNRQLRFNNPNAQDYCGCGESFNIANAG</sequence>
<dbReference type="AlphaFoldDB" id="A0A4Z0WAN7"/>
<evidence type="ECO:0000313" key="3">
    <source>
        <dbReference type="EMBL" id="TGG90394.1"/>
    </source>
</evidence>
<evidence type="ECO:0000256" key="1">
    <source>
        <dbReference type="ARBA" id="ARBA00006718"/>
    </source>
</evidence>
<dbReference type="InterPro" id="IPR000361">
    <property type="entry name" value="ATAP_core_dom"/>
</dbReference>
<dbReference type="GO" id="GO:0051537">
    <property type="term" value="F:2 iron, 2 sulfur cluster binding"/>
    <property type="evidence" value="ECO:0007669"/>
    <property type="project" value="TreeGrafter"/>
</dbReference>
<proteinExistence type="inferred from homology"/>
<dbReference type="InterPro" id="IPR050322">
    <property type="entry name" value="Fe-S_cluster_asmbl/transfer"/>
</dbReference>
<dbReference type="InterPro" id="IPR035903">
    <property type="entry name" value="HesB-like_dom_sf"/>
</dbReference>